<dbReference type="Proteomes" id="UP000887574">
    <property type="component" value="Unplaced"/>
</dbReference>
<keyword evidence="1" id="KW-0732">Signal</keyword>
<dbReference type="WBParaSite" id="jg10876">
    <property type="protein sequence ID" value="jg10876"/>
    <property type="gene ID" value="jg10876"/>
</dbReference>
<proteinExistence type="predicted"/>
<name>A0A915CNH9_9BILA</name>
<protein>
    <submittedName>
        <fullName evidence="3">Uncharacterized protein</fullName>
    </submittedName>
</protein>
<feature type="signal peptide" evidence="1">
    <location>
        <begin position="1"/>
        <end position="17"/>
    </location>
</feature>
<evidence type="ECO:0000256" key="1">
    <source>
        <dbReference type="SAM" id="SignalP"/>
    </source>
</evidence>
<accession>A0A915CNH9</accession>
<dbReference type="Gene3D" id="2.60.40.3330">
    <property type="match status" value="1"/>
</dbReference>
<dbReference type="AlphaFoldDB" id="A0A915CNH9"/>
<sequence length="225" mass="25106">MIYNLLVFSYLWKVSFGDYTIHGSLLCNYFEEKSLKTRPITGYITMFEDDIIFDDIEAIIQVQENGLFSLNGSHGSDWFIKVSPYLEIIHQCPNGLTPAKEGCAYETLINVEPEDHSLQIYLGVGSSFQNSLICPPPAEARAGLRPSCTGKDRDSCAQKLGYPRWGQSRCGGTTANGQYLNNGQCLPCSPSNKCDQMCVFPFCRLEGCRDDFCVGICDLHYGKNC</sequence>
<evidence type="ECO:0000313" key="2">
    <source>
        <dbReference type="Proteomes" id="UP000887574"/>
    </source>
</evidence>
<dbReference type="InterPro" id="IPR038479">
    <property type="entry name" value="Transthyretin-like_sf"/>
</dbReference>
<keyword evidence="2" id="KW-1185">Reference proteome</keyword>
<evidence type="ECO:0000313" key="3">
    <source>
        <dbReference type="WBParaSite" id="jg10876"/>
    </source>
</evidence>
<organism evidence="2 3">
    <name type="scientific">Ditylenchus dipsaci</name>
    <dbReference type="NCBI Taxonomy" id="166011"/>
    <lineage>
        <taxon>Eukaryota</taxon>
        <taxon>Metazoa</taxon>
        <taxon>Ecdysozoa</taxon>
        <taxon>Nematoda</taxon>
        <taxon>Chromadorea</taxon>
        <taxon>Rhabditida</taxon>
        <taxon>Tylenchina</taxon>
        <taxon>Tylenchomorpha</taxon>
        <taxon>Sphaerularioidea</taxon>
        <taxon>Anguinidae</taxon>
        <taxon>Anguininae</taxon>
        <taxon>Ditylenchus</taxon>
    </lineage>
</organism>
<reference evidence="3" key="1">
    <citation type="submission" date="2022-11" db="UniProtKB">
        <authorList>
            <consortium name="WormBaseParasite"/>
        </authorList>
    </citation>
    <scope>IDENTIFICATION</scope>
</reference>
<feature type="chain" id="PRO_5037364828" evidence="1">
    <location>
        <begin position="18"/>
        <end position="225"/>
    </location>
</feature>